<feature type="compositionally biased region" description="Acidic residues" evidence="3">
    <location>
        <begin position="1434"/>
        <end position="1443"/>
    </location>
</feature>
<dbReference type="InterPro" id="IPR024011">
    <property type="entry name" value="Biosynth_lucif-like_mOase_dom"/>
</dbReference>
<dbReference type="Proteomes" id="UP000018851">
    <property type="component" value="Chromosome"/>
</dbReference>
<dbReference type="SUPFAM" id="SSF47336">
    <property type="entry name" value="ACP-like"/>
    <property type="match status" value="1"/>
</dbReference>
<dbReference type="InterPro" id="IPR036477">
    <property type="entry name" value="Formyl_transf_N_sf"/>
</dbReference>
<dbReference type="PANTHER" id="PTHR45527:SF1">
    <property type="entry name" value="FATTY ACID SYNTHASE"/>
    <property type="match status" value="1"/>
</dbReference>
<dbReference type="NCBIfam" id="TIGR04020">
    <property type="entry name" value="seco_metab_LLM"/>
    <property type="match status" value="1"/>
</dbReference>
<dbReference type="FunFam" id="3.40.50.980:FF:000001">
    <property type="entry name" value="Non-ribosomal peptide synthetase"/>
    <property type="match status" value="1"/>
</dbReference>
<dbReference type="SMART" id="SM00823">
    <property type="entry name" value="PKS_PP"/>
    <property type="match status" value="1"/>
</dbReference>
<dbReference type="Gene3D" id="3.20.20.30">
    <property type="entry name" value="Luciferase-like domain"/>
    <property type="match status" value="1"/>
</dbReference>
<name>W0AD61_9SPHN</name>
<evidence type="ECO:0000256" key="2">
    <source>
        <dbReference type="ARBA" id="ARBA00022553"/>
    </source>
</evidence>
<dbReference type="GO" id="GO:0044550">
    <property type="term" value="P:secondary metabolite biosynthetic process"/>
    <property type="evidence" value="ECO:0007669"/>
    <property type="project" value="TreeGrafter"/>
</dbReference>
<dbReference type="GO" id="GO:0016705">
    <property type="term" value="F:oxidoreductase activity, acting on paired donors, with incorporation or reduction of molecular oxygen"/>
    <property type="evidence" value="ECO:0007669"/>
    <property type="project" value="InterPro"/>
</dbReference>
<dbReference type="InterPro" id="IPR000873">
    <property type="entry name" value="AMP-dep_synth/lig_dom"/>
</dbReference>
<dbReference type="Pfam" id="PF00550">
    <property type="entry name" value="PP-binding"/>
    <property type="match status" value="1"/>
</dbReference>
<dbReference type="InterPro" id="IPR036661">
    <property type="entry name" value="Luciferase-like_sf"/>
</dbReference>
<dbReference type="Gene3D" id="2.30.38.10">
    <property type="entry name" value="Luciferase, Domain 3"/>
    <property type="match status" value="1"/>
</dbReference>
<dbReference type="InterPro" id="IPR045851">
    <property type="entry name" value="AMP-bd_C_sf"/>
</dbReference>
<dbReference type="GO" id="GO:0031177">
    <property type="term" value="F:phosphopantetheine binding"/>
    <property type="evidence" value="ECO:0007669"/>
    <property type="project" value="InterPro"/>
</dbReference>
<dbReference type="Gene3D" id="1.10.1200.10">
    <property type="entry name" value="ACP-like"/>
    <property type="match status" value="1"/>
</dbReference>
<dbReference type="SUPFAM" id="SSF51679">
    <property type="entry name" value="Bacterial luciferase-like"/>
    <property type="match status" value="1"/>
</dbReference>
<feature type="domain" description="Carrier" evidence="4">
    <location>
        <begin position="1441"/>
        <end position="1516"/>
    </location>
</feature>
<dbReference type="SUPFAM" id="SSF52777">
    <property type="entry name" value="CoA-dependent acyltransferases"/>
    <property type="match status" value="1"/>
</dbReference>
<dbReference type="Gene3D" id="3.30.559.30">
    <property type="entry name" value="Nonribosomal peptide synthetase, condensation domain"/>
    <property type="match status" value="1"/>
</dbReference>
<keyword evidence="1" id="KW-0596">Phosphopantetheine</keyword>
<dbReference type="Pfam" id="PF00551">
    <property type="entry name" value="Formyl_trans_N"/>
    <property type="match status" value="1"/>
</dbReference>
<dbReference type="InterPro" id="IPR011034">
    <property type="entry name" value="Formyl_transferase-like_C_sf"/>
</dbReference>
<dbReference type="InterPro" id="IPR025110">
    <property type="entry name" value="AMP-bd_C"/>
</dbReference>
<dbReference type="HOGENOM" id="CLU_003693_0_0_5"/>
<dbReference type="GO" id="GO:0005737">
    <property type="term" value="C:cytoplasm"/>
    <property type="evidence" value="ECO:0007669"/>
    <property type="project" value="TreeGrafter"/>
</dbReference>
<reference evidence="5 6" key="1">
    <citation type="submission" date="2013-07" db="EMBL/GenBank/DDBJ databases">
        <title>Completed genome of Sphingomonas sanxanigenens NX02.</title>
        <authorList>
            <person name="Ma T."/>
            <person name="Huang H."/>
            <person name="Wu M."/>
            <person name="Li X."/>
            <person name="Li G."/>
        </authorList>
    </citation>
    <scope>NUCLEOTIDE SEQUENCE [LARGE SCALE GENOMIC DNA]</scope>
    <source>
        <strain evidence="5 6">NX02</strain>
    </source>
</reference>
<accession>W0AD61</accession>
<evidence type="ECO:0000256" key="1">
    <source>
        <dbReference type="ARBA" id="ARBA00022450"/>
    </source>
</evidence>
<keyword evidence="2" id="KW-0597">Phosphoprotein</keyword>
<dbReference type="Pfam" id="PF00501">
    <property type="entry name" value="AMP-binding"/>
    <property type="match status" value="2"/>
</dbReference>
<dbReference type="Gene3D" id="3.40.50.12780">
    <property type="entry name" value="N-terminal domain of ligase-like"/>
    <property type="match status" value="1"/>
</dbReference>
<dbReference type="PATRIC" id="fig|1123269.5.peg.3258"/>
<dbReference type="InterPro" id="IPR002376">
    <property type="entry name" value="Formyl_transf_N"/>
</dbReference>
<dbReference type="Gene3D" id="3.30.300.30">
    <property type="match status" value="1"/>
</dbReference>
<dbReference type="PANTHER" id="PTHR45527">
    <property type="entry name" value="NONRIBOSOMAL PEPTIDE SYNTHETASE"/>
    <property type="match status" value="1"/>
</dbReference>
<dbReference type="Pfam" id="PF00296">
    <property type="entry name" value="Bac_luciferase"/>
    <property type="match status" value="1"/>
</dbReference>
<dbReference type="eggNOG" id="COG1020">
    <property type="taxonomic scope" value="Bacteria"/>
</dbReference>
<dbReference type="InterPro" id="IPR036736">
    <property type="entry name" value="ACP-like_sf"/>
</dbReference>
<dbReference type="SUPFAM" id="SSF56801">
    <property type="entry name" value="Acetyl-CoA synthetase-like"/>
    <property type="match status" value="2"/>
</dbReference>
<dbReference type="KEGG" id="ssan:NX02_16640"/>
<proteinExistence type="predicted"/>
<feature type="region of interest" description="Disordered" evidence="3">
    <location>
        <begin position="1414"/>
        <end position="1443"/>
    </location>
</feature>
<dbReference type="SUPFAM" id="SSF53328">
    <property type="entry name" value="Formyltransferase"/>
    <property type="match status" value="1"/>
</dbReference>
<dbReference type="InterPro" id="IPR042099">
    <property type="entry name" value="ANL_N_sf"/>
</dbReference>
<dbReference type="FunFam" id="2.30.38.10:FF:000001">
    <property type="entry name" value="Non-ribosomal peptide synthetase PvdI"/>
    <property type="match status" value="1"/>
</dbReference>
<dbReference type="InterPro" id="IPR011251">
    <property type="entry name" value="Luciferase-like_dom"/>
</dbReference>
<gene>
    <name evidence="5" type="ORF">NX02_16640</name>
</gene>
<evidence type="ECO:0000256" key="3">
    <source>
        <dbReference type="SAM" id="MobiDB-lite"/>
    </source>
</evidence>
<dbReference type="Gene3D" id="3.40.50.980">
    <property type="match status" value="1"/>
</dbReference>
<dbReference type="FunFam" id="3.30.300.30:FF:000010">
    <property type="entry name" value="Enterobactin synthetase component F"/>
    <property type="match status" value="1"/>
</dbReference>
<dbReference type="OrthoDB" id="9778690at2"/>
<dbReference type="InterPro" id="IPR009081">
    <property type="entry name" value="PP-bd_ACP"/>
</dbReference>
<dbReference type="SUPFAM" id="SSF50486">
    <property type="entry name" value="FMT C-terminal domain-like"/>
    <property type="match status" value="1"/>
</dbReference>
<dbReference type="Pfam" id="PF13193">
    <property type="entry name" value="AMP-binding_C"/>
    <property type="match status" value="1"/>
</dbReference>
<dbReference type="Gene3D" id="3.40.50.12230">
    <property type="match status" value="1"/>
</dbReference>
<sequence length="1548" mass="166062">MNEGRISVEPTAKLRSVLIGNETLLVECADMLQRSGHEIVAVVAGQGAAADWARRAGLPLFGHASALLTAGLGPIDYLFSITNLSLVPAPVLALPRRAAINFHDGPLPDYAGLNTPVWALLGGERQHGVTWHLMTDAIDAGDIVVAEPVDIDEGESALSLNTKCFEAGIRSFALLVKELDTGTMRRQPQPSAPLRLFGRADRPQAAAPIVWRAPAAEIARLVSALDFGSYRNPLGAPKAVFGDTLLLVQEVALLDSASGAAPGTILEGGDMPVIATGSTDLRILRLADLDGRTTGLPATAAGDQLPALDPDARAALHALDGAAGRYEGWWQRRLAARDVLQLPQFTAADASPLADRATLDRSVATGSAQALLAATIAWLGRVADRDQVDIGYADQVHASRLDGVARWFAAELPLRVRLDWTASLDALADATAQEIGTMHKRVAIAADLIARTPELRGRTSFAHPVTVQMVDSLDQAAPAVETVLHIAIAANGTACRWSFDPARIDAAAVADLWQGFEAMLAASAAAPEVPIARLSLLDPTEYVRVVREWNAGQAPTSTAAGTHQLFAAQAARTPDRIAITARGVSLTYAELDARSNRMARYLADLGVGPDVLVGLNLERSVEMVVAMLGIHKAGGAYVPLDPAYPRDRLAHMVSDSGLAVVVTQSSLIADLPDTEARIVNLDDSGGAIALLPAAPFDGGGRPENLAYVIYTSGSTGLPKGVMVEHRNVLNFFAGMDEKIEADGTWLAVTSLSFDISVLELSWPLTRGYHVVIATEREVRGDVPAKGVSAQPLDFSLFYFGSADSGSAAEQYRLLLDGARFGDANGFEAVWTPERHFHAFGGLYPNPSVTSAAIAASTSRIKIRAGSVVAPLHHPIRIAEEWALVDNLSNGRVGIAFASGWQPNDFVLNPANFGDRSGALARSMEDVRALWRGEKRSFPGALGHDVAVQVYPRPVQPELPVWITSAGNAATFAAAGRTGAYVLTHLLGQKVEEVAEKIATYRAAWREAGHPGEGRVTLMLHSFVGDDVAQIRQIARRPLIEYLRTSTNLLQQYAWSFPTFRRPEGAEPGDQIELSELSEEETEALLEHAFDRYFETSGLFGTPEGCMDLIQRLRAIGVNEIGCLIDFGIPVTTVLEHLPALNRLRQLANPTAGEGGEALPDLMARHGVTHLQCTPSLVQMLASDPAARPQLAALRRLMVGGEAFPPHLARDMTGLVGGSVMNMYGPTETTIWSAVHNLTTEDMVPPLGRPLVNQQIYILDRRFEPVRPGTPGELVIAGDGVVRGYLNRAELTAERFVADPFATGARAYRTGDLARQRADGTLEFLGRLDHQVKIRGYRIELGEIEARLAAHPAVAEVVVVARGSGAEARLIAYAVARPGAAPAADELREHLRSGLPEFMVPSHFMLLDALPRTPNGKTDRNALPEPVQQVPATDAECEGEPEEQSPLEAQIQAIWCDVLKLPRVGLRDNFFDLGGHSLLAVQVHRRLAAIAERPLPLTDIFRFPTIAALGAHLSRSDDQPASAQEGLDRARNRRAALQRRGAARALARN</sequence>
<evidence type="ECO:0000313" key="6">
    <source>
        <dbReference type="Proteomes" id="UP000018851"/>
    </source>
</evidence>
<dbReference type="InterPro" id="IPR020806">
    <property type="entry name" value="PKS_PP-bd"/>
</dbReference>
<organism evidence="5 6">
    <name type="scientific">Sphingomonas sanxanigenens DSM 19645 = NX02</name>
    <dbReference type="NCBI Taxonomy" id="1123269"/>
    <lineage>
        <taxon>Bacteria</taxon>
        <taxon>Pseudomonadati</taxon>
        <taxon>Pseudomonadota</taxon>
        <taxon>Alphaproteobacteria</taxon>
        <taxon>Sphingomonadales</taxon>
        <taxon>Sphingomonadaceae</taxon>
        <taxon>Sphingomonas</taxon>
    </lineage>
</organism>
<evidence type="ECO:0000259" key="4">
    <source>
        <dbReference type="PROSITE" id="PS50075"/>
    </source>
</evidence>
<keyword evidence="6" id="KW-1185">Reference proteome</keyword>
<dbReference type="EMBL" id="CP006644">
    <property type="protein sequence ID" value="AHE55006.1"/>
    <property type="molecule type" value="Genomic_DNA"/>
</dbReference>
<protein>
    <recommendedName>
        <fullName evidence="4">Carrier domain-containing protein</fullName>
    </recommendedName>
</protein>
<dbReference type="GO" id="GO:0043041">
    <property type="term" value="P:amino acid activation for nonribosomal peptide biosynthetic process"/>
    <property type="evidence" value="ECO:0007669"/>
    <property type="project" value="TreeGrafter"/>
</dbReference>
<dbReference type="InterPro" id="IPR020845">
    <property type="entry name" value="AMP-binding_CS"/>
</dbReference>
<dbReference type="PROSITE" id="PS50075">
    <property type="entry name" value="CARRIER"/>
    <property type="match status" value="1"/>
</dbReference>
<dbReference type="STRING" id="1123269.NX02_16640"/>
<dbReference type="PROSITE" id="PS00455">
    <property type="entry name" value="AMP_BINDING"/>
    <property type="match status" value="1"/>
</dbReference>
<evidence type="ECO:0000313" key="5">
    <source>
        <dbReference type="EMBL" id="AHE55006.1"/>
    </source>
</evidence>